<protein>
    <submittedName>
        <fullName evidence="2">Uncharacterized protein</fullName>
    </submittedName>
</protein>
<feature type="chain" id="PRO_5015611630" evidence="1">
    <location>
        <begin position="24"/>
        <end position="110"/>
    </location>
</feature>
<feature type="signal peptide" evidence="1">
    <location>
        <begin position="1"/>
        <end position="23"/>
    </location>
</feature>
<keyword evidence="1" id="KW-0732">Signal</keyword>
<keyword evidence="3" id="KW-1185">Reference proteome</keyword>
<dbReference type="EMBL" id="PVTT01000002">
    <property type="protein sequence ID" value="PRY92809.1"/>
    <property type="molecule type" value="Genomic_DNA"/>
</dbReference>
<reference evidence="2 3" key="1">
    <citation type="submission" date="2018-03" db="EMBL/GenBank/DDBJ databases">
        <title>Genomic Encyclopedia of Archaeal and Bacterial Type Strains, Phase II (KMG-II): from individual species to whole genera.</title>
        <authorList>
            <person name="Goeker M."/>
        </authorList>
    </citation>
    <scope>NUCLEOTIDE SEQUENCE [LARGE SCALE GENOMIC DNA]</scope>
    <source>
        <strain evidence="2 3">DSM 29318</strain>
    </source>
</reference>
<evidence type="ECO:0000313" key="2">
    <source>
        <dbReference type="EMBL" id="PRY92809.1"/>
    </source>
</evidence>
<organism evidence="2 3">
    <name type="scientific">Hasllibacter halocynthiae</name>
    <dbReference type="NCBI Taxonomy" id="595589"/>
    <lineage>
        <taxon>Bacteria</taxon>
        <taxon>Pseudomonadati</taxon>
        <taxon>Pseudomonadota</taxon>
        <taxon>Alphaproteobacteria</taxon>
        <taxon>Rhodobacterales</taxon>
        <taxon>Roseobacteraceae</taxon>
        <taxon>Hasllibacter</taxon>
    </lineage>
</organism>
<evidence type="ECO:0000256" key="1">
    <source>
        <dbReference type="SAM" id="SignalP"/>
    </source>
</evidence>
<sequence length="110" mass="11444">MLRNTTLAILALAVSAAALPAAANVGKDQFAATLGVDPDAYTTGELIRLDDALSENDLTTARAILNGDLRDTGPGGTTPAMRQMAASLGVNVEDYSAAELARLHTDRFID</sequence>
<dbReference type="AlphaFoldDB" id="A0A2T0X1I3"/>
<dbReference type="Proteomes" id="UP000238801">
    <property type="component" value="Unassembled WGS sequence"/>
</dbReference>
<gene>
    <name evidence="2" type="ORF">BCF33_1663</name>
</gene>
<accession>A0A2T0X1I3</accession>
<name>A0A2T0X1I3_9RHOB</name>
<dbReference type="RefSeq" id="WP_106160472.1">
    <property type="nucleotide sequence ID" value="NZ_PVTT01000002.1"/>
</dbReference>
<dbReference type="OrthoDB" id="7877136at2"/>
<comment type="caution">
    <text evidence="2">The sequence shown here is derived from an EMBL/GenBank/DDBJ whole genome shotgun (WGS) entry which is preliminary data.</text>
</comment>
<proteinExistence type="predicted"/>
<evidence type="ECO:0000313" key="3">
    <source>
        <dbReference type="Proteomes" id="UP000238801"/>
    </source>
</evidence>